<dbReference type="SUPFAM" id="SSF52151">
    <property type="entry name" value="FabD/lysophospholipase-like"/>
    <property type="match status" value="1"/>
</dbReference>
<dbReference type="PANTHER" id="PTHR47170">
    <property type="entry name" value="MALONYL-COA ACP TRANSACYLASE, ACP-BINDING"/>
    <property type="match status" value="1"/>
</dbReference>
<protein>
    <submittedName>
        <fullName evidence="2">Probable malonyl-CoA-acyl carrier protein transacylase, mitochondrial</fullName>
    </submittedName>
</protein>
<dbReference type="InterPro" id="IPR001227">
    <property type="entry name" value="Ac_transferase_dom_sf"/>
</dbReference>
<comment type="caution">
    <text evidence="2">The sequence shown here is derived from an EMBL/GenBank/DDBJ whole genome shotgun (WGS) entry which is preliminary data.</text>
</comment>
<dbReference type="InterPro" id="IPR014043">
    <property type="entry name" value="Acyl_transferase_dom"/>
</dbReference>
<dbReference type="Pfam" id="PF00698">
    <property type="entry name" value="Acyl_transf_1"/>
    <property type="match status" value="1"/>
</dbReference>
<dbReference type="InterPro" id="IPR052760">
    <property type="entry name" value="Mitochondrial_malonyltrans"/>
</dbReference>
<evidence type="ECO:0000259" key="1">
    <source>
        <dbReference type="SMART" id="SM00827"/>
    </source>
</evidence>
<feature type="domain" description="Malonyl-CoA:ACP transacylase (MAT)" evidence="1">
    <location>
        <begin position="23"/>
        <end position="283"/>
    </location>
</feature>
<dbReference type="Gene3D" id="3.30.70.250">
    <property type="entry name" value="Malonyl-CoA ACP transacylase, ACP-binding"/>
    <property type="match status" value="1"/>
</dbReference>
<dbReference type="Proteomes" id="UP001174909">
    <property type="component" value="Unassembled WGS sequence"/>
</dbReference>
<sequence>MKKSLFRSWRKLSGMEMASNVFLFPGQGSQYVGMTQKLSGPSAAESQVFRTAKCTLDYDLLALCVSGPKSRLDQTVFCQPAVMAASLAAAETVTRGAPVSESCVATAGFSVGEITALMFAEALSIEAGLRLIHARATAMQEACEQREGTMLTVLGLQEVVLQQMCNDARTTTGGEVCIANYIFPKGYVISGDARTVEAVGMRARESGATSKEVSVSGAFHSPLMQPAVEKIRSVLDTLHINFPPDPSLFKCHGETLHKCGRNPGVPCPAGDQTGFVGVNDPQHGLRLLQS</sequence>
<dbReference type="AlphaFoldDB" id="A0AA35X424"/>
<dbReference type="SMART" id="SM00827">
    <property type="entry name" value="PKS_AT"/>
    <property type="match status" value="1"/>
</dbReference>
<dbReference type="InterPro" id="IPR016035">
    <property type="entry name" value="Acyl_Trfase/lysoPLipase"/>
</dbReference>
<keyword evidence="3" id="KW-1185">Reference proteome</keyword>
<dbReference type="PANTHER" id="PTHR47170:SF2">
    <property type="entry name" value="MALONYL-COA:ACP TRANSACYLASE (MAT) DOMAIN-CONTAINING PROTEIN"/>
    <property type="match status" value="1"/>
</dbReference>
<dbReference type="EMBL" id="CASHTH010003016">
    <property type="protein sequence ID" value="CAI8038921.1"/>
    <property type="molecule type" value="Genomic_DNA"/>
</dbReference>
<dbReference type="GO" id="GO:0016740">
    <property type="term" value="F:transferase activity"/>
    <property type="evidence" value="ECO:0007669"/>
    <property type="project" value="InterPro"/>
</dbReference>
<reference evidence="2" key="1">
    <citation type="submission" date="2023-03" db="EMBL/GenBank/DDBJ databases">
        <authorList>
            <person name="Steffen K."/>
            <person name="Cardenas P."/>
        </authorList>
    </citation>
    <scope>NUCLEOTIDE SEQUENCE</scope>
</reference>
<name>A0AA35X424_GEOBA</name>
<evidence type="ECO:0000313" key="3">
    <source>
        <dbReference type="Proteomes" id="UP001174909"/>
    </source>
</evidence>
<organism evidence="2 3">
    <name type="scientific">Geodia barretti</name>
    <name type="common">Barrett's horny sponge</name>
    <dbReference type="NCBI Taxonomy" id="519541"/>
    <lineage>
        <taxon>Eukaryota</taxon>
        <taxon>Metazoa</taxon>
        <taxon>Porifera</taxon>
        <taxon>Demospongiae</taxon>
        <taxon>Heteroscleromorpha</taxon>
        <taxon>Tetractinellida</taxon>
        <taxon>Astrophorina</taxon>
        <taxon>Geodiidae</taxon>
        <taxon>Geodia</taxon>
    </lineage>
</organism>
<proteinExistence type="predicted"/>
<accession>A0AA35X424</accession>
<gene>
    <name evidence="2" type="ORF">GBAR_LOCUS21675</name>
</gene>
<dbReference type="Gene3D" id="3.40.366.10">
    <property type="entry name" value="Malonyl-Coenzyme A Acyl Carrier Protein, domain 2"/>
    <property type="match status" value="1"/>
</dbReference>
<dbReference type="InterPro" id="IPR016036">
    <property type="entry name" value="Malonyl_transacylase_ACP-bd"/>
</dbReference>
<dbReference type="SUPFAM" id="SSF55048">
    <property type="entry name" value="Probable ACP-binding domain of malonyl-CoA ACP transacylase"/>
    <property type="match status" value="1"/>
</dbReference>
<evidence type="ECO:0000313" key="2">
    <source>
        <dbReference type="EMBL" id="CAI8038921.1"/>
    </source>
</evidence>